<evidence type="ECO:0000256" key="4">
    <source>
        <dbReference type="ARBA" id="ARBA00022741"/>
    </source>
</evidence>
<name>A0A3L8DVZ3_OOCBI</name>
<dbReference type="Gene3D" id="3.30.1330.20">
    <property type="entry name" value="Tubulin/FtsZ, C-terminal domain"/>
    <property type="match status" value="1"/>
</dbReference>
<dbReference type="Proteomes" id="UP000279307">
    <property type="component" value="Chromosome 3"/>
</dbReference>
<dbReference type="PRINTS" id="PR01163">
    <property type="entry name" value="BETATUBULIN"/>
</dbReference>
<dbReference type="PANTHER" id="PTHR11588">
    <property type="entry name" value="TUBULIN"/>
    <property type="match status" value="1"/>
</dbReference>
<dbReference type="InterPro" id="IPR008280">
    <property type="entry name" value="Tub_FtsZ_C"/>
</dbReference>
<evidence type="ECO:0000256" key="2">
    <source>
        <dbReference type="ARBA" id="ARBA00009636"/>
    </source>
</evidence>
<dbReference type="SMART" id="SM00865">
    <property type="entry name" value="Tubulin_C"/>
    <property type="match status" value="1"/>
</dbReference>
<comment type="caution">
    <text evidence="7">The sequence shown here is derived from an EMBL/GenBank/DDBJ whole genome shotgun (WGS) entry which is preliminary data.</text>
</comment>
<reference evidence="7" key="1">
    <citation type="journal article" date="2018" name="Genome Res.">
        <title>The genomic architecture and molecular evolution of ant odorant receptors.</title>
        <authorList>
            <person name="McKenzie S.K."/>
            <person name="Kronauer D.J.C."/>
        </authorList>
    </citation>
    <scope>NUCLEOTIDE SEQUENCE [LARGE SCALE GENOMIC DNA]</scope>
    <source>
        <strain evidence="7">Clonal line C1</strain>
    </source>
</reference>
<evidence type="ECO:0000256" key="5">
    <source>
        <dbReference type="ARBA" id="ARBA00023134"/>
    </source>
</evidence>
<dbReference type="GO" id="GO:0003924">
    <property type="term" value="F:GTPase activity"/>
    <property type="evidence" value="ECO:0007669"/>
    <property type="project" value="InterPro"/>
</dbReference>
<keyword evidence="3" id="KW-0493">Microtubule</keyword>
<dbReference type="EMBL" id="QOIP01000003">
    <property type="protein sequence ID" value="RLU24482.1"/>
    <property type="molecule type" value="Genomic_DNA"/>
</dbReference>
<comment type="cofactor">
    <cofactor evidence="1">
        <name>Mg(2+)</name>
        <dbReference type="ChEBI" id="CHEBI:18420"/>
    </cofactor>
</comment>
<feature type="domain" description="Tubulin/FtsZ 2-layer sandwich" evidence="6">
    <location>
        <begin position="1"/>
        <end position="122"/>
    </location>
</feature>
<keyword evidence="4" id="KW-0547">Nucleotide-binding</keyword>
<organism evidence="7">
    <name type="scientific">Ooceraea biroi</name>
    <name type="common">Clonal raider ant</name>
    <name type="synonym">Cerapachys biroi</name>
    <dbReference type="NCBI Taxonomy" id="2015173"/>
    <lineage>
        <taxon>Eukaryota</taxon>
        <taxon>Metazoa</taxon>
        <taxon>Ecdysozoa</taxon>
        <taxon>Arthropoda</taxon>
        <taxon>Hexapoda</taxon>
        <taxon>Insecta</taxon>
        <taxon>Pterygota</taxon>
        <taxon>Neoptera</taxon>
        <taxon>Endopterygota</taxon>
        <taxon>Hymenoptera</taxon>
        <taxon>Apocrita</taxon>
        <taxon>Aculeata</taxon>
        <taxon>Formicoidea</taxon>
        <taxon>Formicidae</taxon>
        <taxon>Dorylinae</taxon>
        <taxon>Ooceraea</taxon>
    </lineage>
</organism>
<keyword evidence="5" id="KW-0342">GTP-binding</keyword>
<sequence>MEPYPRLHFFVPGYVEIFLRSRFKVFSMTQRLFDNKNIFLDCNLAQEYFFTATAIFRGQISPMHFEEEMRNMRVKYKNNFVEWIPHNTQTTVCSVPPSREKWSLTSVLNTTAIQQPFQTLLNFFRKQVHYKNYLHWYTQEGMEISQFENAQNKLDRLLCEYKEKQRTGNKN</sequence>
<dbReference type="InterPro" id="IPR018316">
    <property type="entry name" value="Tubulin/FtsZ_2-layer-sand-dom"/>
</dbReference>
<dbReference type="AlphaFoldDB" id="A0A3L8DVZ3"/>
<gene>
    <name evidence="7" type="ORF">DMN91_002571</name>
</gene>
<dbReference type="GO" id="GO:0005874">
    <property type="term" value="C:microtubule"/>
    <property type="evidence" value="ECO:0007669"/>
    <property type="project" value="UniProtKB-KW"/>
</dbReference>
<dbReference type="GO" id="GO:0005525">
    <property type="term" value="F:GTP binding"/>
    <property type="evidence" value="ECO:0007669"/>
    <property type="project" value="UniProtKB-KW"/>
</dbReference>
<evidence type="ECO:0000256" key="1">
    <source>
        <dbReference type="ARBA" id="ARBA00001946"/>
    </source>
</evidence>
<dbReference type="OrthoDB" id="6073114at2759"/>
<protein>
    <recommendedName>
        <fullName evidence="6">Tubulin/FtsZ 2-layer sandwich domain-containing protein</fullName>
    </recommendedName>
</protein>
<dbReference type="InterPro" id="IPR000217">
    <property type="entry name" value="Tubulin"/>
</dbReference>
<evidence type="ECO:0000313" key="7">
    <source>
        <dbReference type="EMBL" id="RLU24482.1"/>
    </source>
</evidence>
<proteinExistence type="inferred from homology"/>
<evidence type="ECO:0000259" key="6">
    <source>
        <dbReference type="SMART" id="SM00865"/>
    </source>
</evidence>
<comment type="similarity">
    <text evidence="2">Belongs to the tubulin family.</text>
</comment>
<dbReference type="Gene3D" id="1.10.287.600">
    <property type="entry name" value="Helix hairpin bin"/>
    <property type="match status" value="1"/>
</dbReference>
<dbReference type="GO" id="GO:0005200">
    <property type="term" value="F:structural constituent of cytoskeleton"/>
    <property type="evidence" value="ECO:0007669"/>
    <property type="project" value="InterPro"/>
</dbReference>
<dbReference type="Pfam" id="PF03953">
    <property type="entry name" value="Tubulin_C"/>
    <property type="match status" value="1"/>
</dbReference>
<dbReference type="InterPro" id="IPR037103">
    <property type="entry name" value="Tubulin/FtsZ-like_C"/>
</dbReference>
<dbReference type="InterPro" id="IPR023123">
    <property type="entry name" value="Tubulin_C"/>
</dbReference>
<dbReference type="GO" id="GO:0007017">
    <property type="term" value="P:microtubule-based process"/>
    <property type="evidence" value="ECO:0007669"/>
    <property type="project" value="InterPro"/>
</dbReference>
<evidence type="ECO:0000256" key="3">
    <source>
        <dbReference type="ARBA" id="ARBA00022701"/>
    </source>
</evidence>
<accession>A0A3L8DVZ3</accession>
<reference evidence="7" key="2">
    <citation type="submission" date="2018-07" db="EMBL/GenBank/DDBJ databases">
        <authorList>
            <person name="Mckenzie S.K."/>
            <person name="Kronauer D.J.C."/>
        </authorList>
    </citation>
    <scope>NUCLEOTIDE SEQUENCE</scope>
    <source>
        <strain evidence="7">Clonal line C1</strain>
    </source>
</reference>
<dbReference type="SUPFAM" id="SSF55307">
    <property type="entry name" value="Tubulin C-terminal domain-like"/>
    <property type="match status" value="1"/>
</dbReference>
<dbReference type="InterPro" id="IPR002453">
    <property type="entry name" value="Beta_tubulin"/>
</dbReference>